<feature type="transmembrane region" description="Helical" evidence="1">
    <location>
        <begin position="210"/>
        <end position="232"/>
    </location>
</feature>
<keyword evidence="4" id="KW-1185">Reference proteome</keyword>
<dbReference type="EMBL" id="QBKT01000009">
    <property type="protein sequence ID" value="PTX59522.1"/>
    <property type="molecule type" value="Genomic_DNA"/>
</dbReference>
<feature type="domain" description="Thioredoxin-like fold" evidence="2">
    <location>
        <begin position="360"/>
        <end position="512"/>
    </location>
</feature>
<dbReference type="OrthoDB" id="1100563at2"/>
<gene>
    <name evidence="3" type="ORF">C8N46_109111</name>
</gene>
<protein>
    <submittedName>
        <fullName evidence="3">Protein-disulfide isomerase</fullName>
    </submittedName>
</protein>
<organism evidence="3 4">
    <name type="scientific">Kordia periserrulae</name>
    <dbReference type="NCBI Taxonomy" id="701523"/>
    <lineage>
        <taxon>Bacteria</taxon>
        <taxon>Pseudomonadati</taxon>
        <taxon>Bacteroidota</taxon>
        <taxon>Flavobacteriia</taxon>
        <taxon>Flavobacteriales</taxon>
        <taxon>Flavobacteriaceae</taxon>
        <taxon>Kordia</taxon>
    </lineage>
</organism>
<comment type="caution">
    <text evidence="3">The sequence shown here is derived from an EMBL/GenBank/DDBJ whole genome shotgun (WGS) entry which is preliminary data.</text>
</comment>
<dbReference type="Proteomes" id="UP000244090">
    <property type="component" value="Unassembled WGS sequence"/>
</dbReference>
<feature type="transmembrane region" description="Helical" evidence="1">
    <location>
        <begin position="158"/>
        <end position="175"/>
    </location>
</feature>
<keyword evidence="1" id="KW-1133">Transmembrane helix</keyword>
<dbReference type="AlphaFoldDB" id="A0A2T6BTY2"/>
<accession>A0A2T6BTY2</accession>
<evidence type="ECO:0000256" key="1">
    <source>
        <dbReference type="SAM" id="Phobius"/>
    </source>
</evidence>
<dbReference type="InterPro" id="IPR038354">
    <property type="entry name" value="VKOR_sf"/>
</dbReference>
<feature type="transmembrane region" description="Helical" evidence="1">
    <location>
        <begin position="244"/>
        <end position="261"/>
    </location>
</feature>
<dbReference type="Pfam" id="PF13462">
    <property type="entry name" value="Thioredoxin_4"/>
    <property type="match status" value="1"/>
</dbReference>
<name>A0A2T6BTY2_9FLAO</name>
<keyword evidence="1" id="KW-0812">Transmembrane</keyword>
<feature type="transmembrane region" description="Helical" evidence="1">
    <location>
        <begin position="135"/>
        <end position="152"/>
    </location>
</feature>
<dbReference type="InterPro" id="IPR036249">
    <property type="entry name" value="Thioredoxin-like_sf"/>
</dbReference>
<dbReference type="SUPFAM" id="SSF52833">
    <property type="entry name" value="Thioredoxin-like"/>
    <property type="match status" value="1"/>
</dbReference>
<feature type="transmembrane region" description="Helical" evidence="1">
    <location>
        <begin position="299"/>
        <end position="319"/>
    </location>
</feature>
<keyword evidence="3" id="KW-0413">Isomerase</keyword>
<dbReference type="GO" id="GO:0016853">
    <property type="term" value="F:isomerase activity"/>
    <property type="evidence" value="ECO:0007669"/>
    <property type="project" value="UniProtKB-KW"/>
</dbReference>
<keyword evidence="1" id="KW-0472">Membrane</keyword>
<dbReference type="Gene3D" id="3.40.30.10">
    <property type="entry name" value="Glutaredoxin"/>
    <property type="match status" value="1"/>
</dbReference>
<dbReference type="RefSeq" id="WP_108116226.1">
    <property type="nucleotide sequence ID" value="NZ_QBKT01000009.1"/>
</dbReference>
<dbReference type="Gene3D" id="1.20.1440.130">
    <property type="entry name" value="VKOR domain"/>
    <property type="match status" value="1"/>
</dbReference>
<proteinExistence type="predicted"/>
<dbReference type="InterPro" id="IPR012336">
    <property type="entry name" value="Thioredoxin-like_fold"/>
</dbReference>
<evidence type="ECO:0000259" key="2">
    <source>
        <dbReference type="Pfam" id="PF13462"/>
    </source>
</evidence>
<feature type="transmembrane region" description="Helical" evidence="1">
    <location>
        <begin position="268"/>
        <end position="287"/>
    </location>
</feature>
<sequence length="520" mass="60638">MNNLRFLFLYLKKRNIHLNRREFIVQYESHPAFPSLLALSDTLRFFNVENGALHVQSSEIDALPNFFMTKFKHAQEDSLALVEIKNSHRYTIYENSNKRTISKSNLLQEWLGIVFLIENTEETNLKKIRYSWKHILLTLCVLSFFGLCTAYVQSLPYFVFFLLPVIGCTLSIVALKDVFNIKNPVVAALCDGETTTNCKSVMQTAGKLTILSDLCFVFFTYQLLAFTISVATQTFQWYLSLQKIIVFTTIPVILFSLYYQFAVVKKRCAICMSIAGIILLELVYITTLSNITSFDQIPFSQYNFTAFLFFAIALGWYFLKNILIENQTLKQKQILAQKFKRNYTVFKNTLTSTSKTVATPPTLTFGNPDALVTLDFITSPYCRYCKKPLQQLRKLLETYADAIAVRFIYNVNFKHLHDDDIHFLQQLYHLHETKGDEAFFKALNFWYQTQDYEKWLAKYRQNIDANRILYILQQQRNWCLQHKITFTPALLVNSYILPESYAIDDLSHFIDDLIEDTSKP</sequence>
<evidence type="ECO:0000313" key="3">
    <source>
        <dbReference type="EMBL" id="PTX59522.1"/>
    </source>
</evidence>
<evidence type="ECO:0000313" key="4">
    <source>
        <dbReference type="Proteomes" id="UP000244090"/>
    </source>
</evidence>
<dbReference type="CDD" id="cd12921">
    <property type="entry name" value="VKOR_4"/>
    <property type="match status" value="1"/>
</dbReference>
<reference evidence="3 4" key="1">
    <citation type="submission" date="2018-04" db="EMBL/GenBank/DDBJ databases">
        <title>Genomic Encyclopedia of Archaeal and Bacterial Type Strains, Phase II (KMG-II): from individual species to whole genera.</title>
        <authorList>
            <person name="Goeker M."/>
        </authorList>
    </citation>
    <scope>NUCLEOTIDE SEQUENCE [LARGE SCALE GENOMIC DNA]</scope>
    <source>
        <strain evidence="3 4">DSM 25731</strain>
    </source>
</reference>